<dbReference type="SUPFAM" id="SSF55979">
    <property type="entry name" value="DNA clamp"/>
    <property type="match status" value="2"/>
</dbReference>
<dbReference type="InterPro" id="IPR046938">
    <property type="entry name" value="DNA_clamp_sf"/>
</dbReference>
<evidence type="ECO:0000256" key="5">
    <source>
        <dbReference type="ARBA" id="ARBA00022695"/>
    </source>
</evidence>
<keyword evidence="4" id="KW-0808">Transferase</keyword>
<proteinExistence type="inferred from homology"/>
<evidence type="ECO:0000256" key="1">
    <source>
        <dbReference type="ARBA" id="ARBA00004496"/>
    </source>
</evidence>
<gene>
    <name evidence="11" type="primary">dnaN_1</name>
    <name evidence="11" type="ORF">GCM10010170_033550</name>
</gene>
<evidence type="ECO:0000256" key="6">
    <source>
        <dbReference type="ARBA" id="ARBA00022705"/>
    </source>
</evidence>
<keyword evidence="5" id="KW-0548">Nucleotidyltransferase</keyword>
<dbReference type="EMBL" id="BAAARV010000025">
    <property type="protein sequence ID" value="GAA2346631.1"/>
    <property type="molecule type" value="Genomic_DNA"/>
</dbReference>
<evidence type="ECO:0000256" key="3">
    <source>
        <dbReference type="ARBA" id="ARBA00022490"/>
    </source>
</evidence>
<evidence type="ECO:0000256" key="7">
    <source>
        <dbReference type="ARBA" id="ARBA00022932"/>
    </source>
</evidence>
<evidence type="ECO:0000256" key="8">
    <source>
        <dbReference type="ARBA" id="ARBA00023125"/>
    </source>
</evidence>
<dbReference type="InterPro" id="IPR022634">
    <property type="entry name" value="DNA_polIII_beta_N"/>
</dbReference>
<reference evidence="12" key="1">
    <citation type="journal article" date="2019" name="Int. J. Syst. Evol. Microbiol.">
        <title>The Global Catalogue of Microorganisms (GCM) 10K type strain sequencing project: providing services to taxonomists for standard genome sequencing and annotation.</title>
        <authorList>
            <consortium name="The Broad Institute Genomics Platform"/>
            <consortium name="The Broad Institute Genome Sequencing Center for Infectious Disease"/>
            <person name="Wu L."/>
            <person name="Ma J."/>
        </authorList>
    </citation>
    <scope>NUCLEOTIDE SEQUENCE [LARGE SCALE GENOMIC DNA]</scope>
    <source>
        <strain evidence="12">JCM 3272</strain>
    </source>
</reference>
<evidence type="ECO:0000259" key="10">
    <source>
        <dbReference type="Pfam" id="PF02768"/>
    </source>
</evidence>
<accession>A0ABP5TAG6</accession>
<evidence type="ECO:0000313" key="11">
    <source>
        <dbReference type="EMBL" id="GAA2346631.1"/>
    </source>
</evidence>
<dbReference type="InterPro" id="IPR001001">
    <property type="entry name" value="DNA_polIII_beta"/>
</dbReference>
<keyword evidence="7" id="KW-0239">DNA-directed DNA polymerase</keyword>
<sequence>MTAVLTQLACTVDQAALKAAVGAVAKRLPSRPAIPTLACLKLTVDGNRLSIAAFDYDTSATATLSVDGRGDGQALVSGRLLSALVDTLPGKPVHLEFDDSRLKLTCGTVKLTFPTLPVDEYPQLPELPPAVGTVDAAEFARAVRRVAAATHPGVEPAFITGLWMGFGEQLTLLASDRYRAAAGVMPWQPTGGGHACPAAHLIADMAPLLSGQVAVHASDTLFGLSDGGLTLVTAQFTEFPAEQLRRFFDGPTSIAVELNAAEFAGHVGRAAKVHEKATPIILDFANGGVAIRATGEDSTGADAEMFCDIDGDPIEIRINPDYLTAAIKAVGTSRVVLRMSGVTKPVHVQPAEADGYRHLIVPIRKQ</sequence>
<dbReference type="PANTHER" id="PTHR30478">
    <property type="entry name" value="DNA POLYMERASE III SUBUNIT BETA"/>
    <property type="match status" value="1"/>
</dbReference>
<evidence type="ECO:0000256" key="2">
    <source>
        <dbReference type="ARBA" id="ARBA00010752"/>
    </source>
</evidence>
<evidence type="ECO:0000313" key="12">
    <source>
        <dbReference type="Proteomes" id="UP001501444"/>
    </source>
</evidence>
<dbReference type="Pfam" id="PF02768">
    <property type="entry name" value="DNA_pol3_beta_3"/>
    <property type="match status" value="1"/>
</dbReference>
<organism evidence="11 12">
    <name type="scientific">Dactylosporangium salmoneum</name>
    <dbReference type="NCBI Taxonomy" id="53361"/>
    <lineage>
        <taxon>Bacteria</taxon>
        <taxon>Bacillati</taxon>
        <taxon>Actinomycetota</taxon>
        <taxon>Actinomycetes</taxon>
        <taxon>Micromonosporales</taxon>
        <taxon>Micromonosporaceae</taxon>
        <taxon>Dactylosporangium</taxon>
    </lineage>
</organism>
<dbReference type="Pfam" id="PF00712">
    <property type="entry name" value="DNA_pol3_beta"/>
    <property type="match status" value="1"/>
</dbReference>
<dbReference type="Proteomes" id="UP001501444">
    <property type="component" value="Unassembled WGS sequence"/>
</dbReference>
<keyword evidence="3" id="KW-0963">Cytoplasm</keyword>
<comment type="similarity">
    <text evidence="2">Belongs to the beta sliding clamp family.</text>
</comment>
<feature type="domain" description="DNA polymerase III beta sliding clamp C-terminal" evidence="10">
    <location>
        <begin position="255"/>
        <end position="364"/>
    </location>
</feature>
<keyword evidence="12" id="KW-1185">Reference proteome</keyword>
<dbReference type="Gene3D" id="3.10.150.10">
    <property type="entry name" value="DNA Polymerase III, subunit A, domain 2"/>
    <property type="match status" value="3"/>
</dbReference>
<keyword evidence="8" id="KW-0238">DNA-binding</keyword>
<protein>
    <submittedName>
        <fullName evidence="11">DNA polymerase III subunit beta</fullName>
    </submittedName>
</protein>
<feature type="domain" description="DNA polymerase III beta sliding clamp N-terminal" evidence="9">
    <location>
        <begin position="11"/>
        <end position="125"/>
    </location>
</feature>
<evidence type="ECO:0000256" key="4">
    <source>
        <dbReference type="ARBA" id="ARBA00022679"/>
    </source>
</evidence>
<evidence type="ECO:0000259" key="9">
    <source>
        <dbReference type="Pfam" id="PF00712"/>
    </source>
</evidence>
<comment type="subcellular location">
    <subcellularLocation>
        <location evidence="1">Cytoplasm</location>
    </subcellularLocation>
</comment>
<dbReference type="RefSeq" id="WP_344613305.1">
    <property type="nucleotide sequence ID" value="NZ_BAAARV010000025.1"/>
</dbReference>
<dbReference type="InterPro" id="IPR022635">
    <property type="entry name" value="DNA_polIII_beta_C"/>
</dbReference>
<comment type="caution">
    <text evidence="11">The sequence shown here is derived from an EMBL/GenBank/DDBJ whole genome shotgun (WGS) entry which is preliminary data.</text>
</comment>
<dbReference type="PANTHER" id="PTHR30478:SF0">
    <property type="entry name" value="BETA SLIDING CLAMP"/>
    <property type="match status" value="1"/>
</dbReference>
<name>A0ABP5TAG6_9ACTN</name>
<dbReference type="SMART" id="SM00480">
    <property type="entry name" value="POL3Bc"/>
    <property type="match status" value="1"/>
</dbReference>
<keyword evidence="6" id="KW-0235">DNA replication</keyword>